<evidence type="ECO:0000256" key="1">
    <source>
        <dbReference type="SAM" id="Phobius"/>
    </source>
</evidence>
<dbReference type="Proteomes" id="UP000694547">
    <property type="component" value="Chromosome 1"/>
</dbReference>
<dbReference type="InterPro" id="IPR008942">
    <property type="entry name" value="ENTH_VHS"/>
</dbReference>
<dbReference type="GO" id="GO:0000993">
    <property type="term" value="F:RNA polymerase II complex binding"/>
    <property type="evidence" value="ECO:0007669"/>
    <property type="project" value="InterPro"/>
</dbReference>
<keyword evidence="1" id="KW-1133">Transmembrane helix</keyword>
<reference evidence="2" key="3">
    <citation type="submission" date="2025-09" db="UniProtKB">
        <authorList>
            <consortium name="Ensembl"/>
        </authorList>
    </citation>
    <scope>IDENTIFICATION</scope>
</reference>
<dbReference type="SUPFAM" id="SSF48464">
    <property type="entry name" value="ENTH/VHS domain"/>
    <property type="match status" value="1"/>
</dbReference>
<dbReference type="GO" id="GO:0005849">
    <property type="term" value="C:mRNA cleavage factor complex"/>
    <property type="evidence" value="ECO:0007669"/>
    <property type="project" value="TreeGrafter"/>
</dbReference>
<evidence type="ECO:0000313" key="2">
    <source>
        <dbReference type="Ensembl" id="ENSPEMP00000029938.1"/>
    </source>
</evidence>
<keyword evidence="1" id="KW-0812">Transmembrane</keyword>
<feature type="transmembrane region" description="Helical" evidence="1">
    <location>
        <begin position="66"/>
        <end position="93"/>
    </location>
</feature>
<dbReference type="PANTHER" id="PTHR15921">
    <property type="entry name" value="PRE-MRNA CLEAVAGE COMPLEX II"/>
    <property type="match status" value="1"/>
</dbReference>
<dbReference type="Ensembl" id="ENSPEMT00000037728.1">
    <property type="protein sequence ID" value="ENSPEMP00000029938.1"/>
    <property type="gene ID" value="ENSPEMG00000027074.1"/>
</dbReference>
<reference evidence="2 3" key="1">
    <citation type="submission" date="2018-10" db="EMBL/GenBank/DDBJ databases">
        <title>Improved assembly of the deer mouse Peromyscus maniculatus genome.</title>
        <authorList>
            <person name="Lassance J.-M."/>
            <person name="Hoekstra H.E."/>
        </authorList>
    </citation>
    <scope>NUCLEOTIDE SEQUENCE [LARGE SCALE GENOMIC DNA]</scope>
</reference>
<dbReference type="GO" id="GO:0005737">
    <property type="term" value="C:cytoplasm"/>
    <property type="evidence" value="ECO:0007669"/>
    <property type="project" value="TreeGrafter"/>
</dbReference>
<dbReference type="AlphaFoldDB" id="A0A8C8W166"/>
<dbReference type="GO" id="GO:0006369">
    <property type="term" value="P:termination of RNA polymerase II transcription"/>
    <property type="evidence" value="ECO:0007669"/>
    <property type="project" value="InterPro"/>
</dbReference>
<evidence type="ECO:0000313" key="3">
    <source>
        <dbReference type="Proteomes" id="UP000694547"/>
    </source>
</evidence>
<dbReference type="GO" id="GO:0031124">
    <property type="term" value="P:mRNA 3'-end processing"/>
    <property type="evidence" value="ECO:0007669"/>
    <property type="project" value="InterPro"/>
</dbReference>
<protein>
    <submittedName>
        <fullName evidence="2">Uncharacterized protein</fullName>
    </submittedName>
</protein>
<reference evidence="2" key="2">
    <citation type="submission" date="2025-08" db="UniProtKB">
        <authorList>
            <consortium name="Ensembl"/>
        </authorList>
    </citation>
    <scope>IDENTIFICATION</scope>
</reference>
<name>A0A8C8W166_PERMB</name>
<accession>A0A8C8W166</accession>
<dbReference type="Gene3D" id="1.25.40.90">
    <property type="match status" value="1"/>
</dbReference>
<keyword evidence="1" id="KW-0472">Membrane</keyword>
<dbReference type="GO" id="GO:0003729">
    <property type="term" value="F:mRNA binding"/>
    <property type="evidence" value="ECO:0007669"/>
    <property type="project" value="InterPro"/>
</dbReference>
<keyword evidence="3" id="KW-1185">Reference proteome</keyword>
<proteinExistence type="predicted"/>
<dbReference type="PANTHER" id="PTHR15921:SF3">
    <property type="entry name" value="PRE-MRNA CLEAVAGE COMPLEX 2 PROTEIN PCF11"/>
    <property type="match status" value="1"/>
</dbReference>
<organism evidence="2 3">
    <name type="scientific">Peromyscus maniculatus bairdii</name>
    <name type="common">Prairie deer mouse</name>
    <dbReference type="NCBI Taxonomy" id="230844"/>
    <lineage>
        <taxon>Eukaryota</taxon>
        <taxon>Metazoa</taxon>
        <taxon>Chordata</taxon>
        <taxon>Craniata</taxon>
        <taxon>Vertebrata</taxon>
        <taxon>Euteleostomi</taxon>
        <taxon>Mammalia</taxon>
        <taxon>Eutheria</taxon>
        <taxon>Euarchontoglires</taxon>
        <taxon>Glires</taxon>
        <taxon>Rodentia</taxon>
        <taxon>Myomorpha</taxon>
        <taxon>Muroidea</taxon>
        <taxon>Cricetidae</taxon>
        <taxon>Neotominae</taxon>
        <taxon>Peromyscus</taxon>
    </lineage>
</organism>
<sequence length="94" mass="10478">MSEQILAKAGAAGTLEDICHDYQSSLEDLNFNSKPHINMLTIVAEENLPLANTSIFVFLSLVYSPPMIFCIFIHLPANFTISFVCLFVSVCLFF</sequence>
<dbReference type="InterPro" id="IPR045154">
    <property type="entry name" value="PCF11-like"/>
</dbReference>